<evidence type="ECO:0000256" key="1">
    <source>
        <dbReference type="ARBA" id="ARBA00022612"/>
    </source>
</evidence>
<keyword evidence="6" id="KW-1185">Reference proteome</keyword>
<sequence>MEMFEVGRPSGRQLKRLAPDGSFAGYASVFAVTDAQGDRVLPGAFAASLGDWRRRKALPPFLWQHDMAEPIGRFDRVEEDETGLLVEGRLSLETARGREALALLRLGALDGLSIGYSTVAAGVAGDGARLLKTLTLHEISLVTLPANEAARIAWVKAARPDEAGLSQAIVSNLRRAAAALRP</sequence>
<dbReference type="InterPro" id="IPR006433">
    <property type="entry name" value="Prohead_protease"/>
</dbReference>
<evidence type="ECO:0000313" key="6">
    <source>
        <dbReference type="Proteomes" id="UP000245461"/>
    </source>
</evidence>
<dbReference type="GO" id="GO:0008233">
    <property type="term" value="F:peptidase activity"/>
    <property type="evidence" value="ECO:0007669"/>
    <property type="project" value="UniProtKB-KW"/>
</dbReference>
<comment type="caution">
    <text evidence="5">The sequence shown here is derived from an EMBL/GenBank/DDBJ whole genome shotgun (WGS) entry which is preliminary data.</text>
</comment>
<dbReference type="Pfam" id="PF04586">
    <property type="entry name" value="Peptidase_S78"/>
    <property type="match status" value="1"/>
</dbReference>
<proteinExistence type="predicted"/>
<feature type="domain" description="Prohead serine protease" evidence="4">
    <location>
        <begin position="22"/>
        <end position="155"/>
    </location>
</feature>
<evidence type="ECO:0000259" key="4">
    <source>
        <dbReference type="Pfam" id="PF04586"/>
    </source>
</evidence>
<keyword evidence="2 5" id="KW-0645">Protease</keyword>
<evidence type="ECO:0000256" key="3">
    <source>
        <dbReference type="ARBA" id="ARBA00022801"/>
    </source>
</evidence>
<keyword evidence="1" id="KW-1188">Viral release from host cell</keyword>
<name>A0A317E951_9PROT</name>
<evidence type="ECO:0000256" key="2">
    <source>
        <dbReference type="ARBA" id="ARBA00022670"/>
    </source>
</evidence>
<dbReference type="EMBL" id="QGLE01000005">
    <property type="protein sequence ID" value="PWR22746.1"/>
    <property type="molecule type" value="Genomic_DNA"/>
</dbReference>
<accession>A0A317E951</accession>
<gene>
    <name evidence="5" type="ORF">DKG74_09925</name>
</gene>
<reference evidence="5 6" key="1">
    <citation type="submission" date="2018-05" db="EMBL/GenBank/DDBJ databases">
        <title>Zavarzinia sp. HR-AS.</title>
        <authorList>
            <person name="Lee Y."/>
            <person name="Jeon C.O."/>
        </authorList>
    </citation>
    <scope>NUCLEOTIDE SEQUENCE [LARGE SCALE GENOMIC DNA]</scope>
    <source>
        <strain evidence="5 6">HR-AS</strain>
    </source>
</reference>
<organism evidence="5 6">
    <name type="scientific">Zavarzinia aquatilis</name>
    <dbReference type="NCBI Taxonomy" id="2211142"/>
    <lineage>
        <taxon>Bacteria</taxon>
        <taxon>Pseudomonadati</taxon>
        <taxon>Pseudomonadota</taxon>
        <taxon>Alphaproteobacteria</taxon>
        <taxon>Rhodospirillales</taxon>
        <taxon>Zavarziniaceae</taxon>
        <taxon>Zavarzinia</taxon>
    </lineage>
</organism>
<protein>
    <submittedName>
        <fullName evidence="5">HK97 family phage prohead protease</fullName>
    </submittedName>
</protein>
<dbReference type="RefSeq" id="WP_109905260.1">
    <property type="nucleotide sequence ID" value="NZ_QGLE01000005.1"/>
</dbReference>
<dbReference type="OrthoDB" id="9804926at2"/>
<dbReference type="Proteomes" id="UP000245461">
    <property type="component" value="Unassembled WGS sequence"/>
</dbReference>
<keyword evidence="3" id="KW-0378">Hydrolase</keyword>
<evidence type="ECO:0000313" key="5">
    <source>
        <dbReference type="EMBL" id="PWR22746.1"/>
    </source>
</evidence>
<dbReference type="SUPFAM" id="SSF50789">
    <property type="entry name" value="Herpes virus serine proteinase, assemblin"/>
    <property type="match status" value="1"/>
</dbReference>
<dbReference type="NCBIfam" id="TIGR01543">
    <property type="entry name" value="proheadase_HK97"/>
    <property type="match status" value="1"/>
</dbReference>
<dbReference type="AlphaFoldDB" id="A0A317E951"/>
<dbReference type="GO" id="GO:0006508">
    <property type="term" value="P:proteolysis"/>
    <property type="evidence" value="ECO:0007669"/>
    <property type="project" value="UniProtKB-KW"/>
</dbReference>
<dbReference type="InterPro" id="IPR054613">
    <property type="entry name" value="Peptidase_S78_dom"/>
</dbReference>